<keyword evidence="1" id="KW-0732">Signal</keyword>
<dbReference type="HOGENOM" id="CLU_2370536_0_0_3"/>
<name>Q7V073_PROMP</name>
<protein>
    <submittedName>
        <fullName evidence="2">Possible SRP19 protein</fullName>
    </submittedName>
</protein>
<evidence type="ECO:0000313" key="2">
    <source>
        <dbReference type="EMBL" id="CAE19866.1"/>
    </source>
</evidence>
<evidence type="ECO:0000256" key="1">
    <source>
        <dbReference type="SAM" id="SignalP"/>
    </source>
</evidence>
<feature type="signal peptide" evidence="1">
    <location>
        <begin position="1"/>
        <end position="20"/>
    </location>
</feature>
<gene>
    <name evidence="2" type="ordered locus">PMM1407</name>
</gene>
<feature type="chain" id="PRO_5004292313" evidence="1">
    <location>
        <begin position="21"/>
        <end position="95"/>
    </location>
</feature>
<accession>Q7V073</accession>
<evidence type="ECO:0000313" key="3">
    <source>
        <dbReference type="Proteomes" id="UP000001026"/>
    </source>
</evidence>
<sequence length="95" mass="10891">MKRLLLPLLAVVALPTAVKANLFHKEPTYKQIVSQCKRPGLKYAEYNEIGMTQFAKNYLDLCIKKEAQKVLQTKYNKCLKNNNATFCQLTTKLDP</sequence>
<dbReference type="Proteomes" id="UP000001026">
    <property type="component" value="Chromosome"/>
</dbReference>
<dbReference type="EMBL" id="BX548174">
    <property type="protein sequence ID" value="CAE19866.1"/>
    <property type="molecule type" value="Genomic_DNA"/>
</dbReference>
<reference evidence="2 3" key="1">
    <citation type="journal article" date="2003" name="Nature">
        <title>Genome divergence in two Prochlorococcus ecotypes reflects oceanic niche differentiation.</title>
        <authorList>
            <person name="Rocap G."/>
            <person name="Larimer F.W."/>
            <person name="Lamerdin J.E."/>
            <person name="Malfatti S."/>
            <person name="Chain P."/>
            <person name="Ahlgren N.A."/>
            <person name="Arellano A."/>
            <person name="Coleman M."/>
            <person name="Hauser L."/>
            <person name="Hess W.R."/>
            <person name="Johnson Z.I."/>
            <person name="Land M.L."/>
            <person name="Lindell D."/>
            <person name="Post A.F."/>
            <person name="Regala W."/>
            <person name="Shah M."/>
            <person name="Shaw S.L."/>
            <person name="Steglich C."/>
            <person name="Sullivan M.B."/>
            <person name="Ting C.S."/>
            <person name="Tolonen A."/>
            <person name="Webb E.A."/>
            <person name="Zinser E.R."/>
            <person name="Chisholm S.W."/>
        </authorList>
    </citation>
    <scope>NUCLEOTIDE SEQUENCE [LARGE SCALE GENOMIC DNA]</scope>
    <source>
        <strain evidence="3">CCMP1986 / NIES-2087 / MED4</strain>
    </source>
</reference>
<dbReference type="RefSeq" id="WP_011133036.1">
    <property type="nucleotide sequence ID" value="NC_005072.1"/>
</dbReference>
<organism evidence="2 3">
    <name type="scientific">Prochlorococcus marinus subsp. pastoris (strain CCMP1986 / NIES-2087 / MED4)</name>
    <dbReference type="NCBI Taxonomy" id="59919"/>
    <lineage>
        <taxon>Bacteria</taxon>
        <taxon>Bacillati</taxon>
        <taxon>Cyanobacteriota</taxon>
        <taxon>Cyanophyceae</taxon>
        <taxon>Synechococcales</taxon>
        <taxon>Prochlorococcaceae</taxon>
        <taxon>Prochlorococcus</taxon>
    </lineage>
</organism>
<dbReference type="KEGG" id="pmm:PMM1407"/>
<dbReference type="STRING" id="59919.PMM1407"/>
<proteinExistence type="predicted"/>
<dbReference type="AlphaFoldDB" id="Q7V073"/>